<dbReference type="SUPFAM" id="SSF50331">
    <property type="entry name" value="MOP-like"/>
    <property type="match status" value="1"/>
</dbReference>
<reference evidence="5" key="1">
    <citation type="journal article" date="2015" name="PeerJ">
        <title>First genomic representation of candidate bacterial phylum KSB3 points to enhanced environmental sensing as a trigger of wastewater bulking.</title>
        <authorList>
            <person name="Sekiguchi Y."/>
            <person name="Ohashi A."/>
            <person name="Parks D.H."/>
            <person name="Yamauchi T."/>
            <person name="Tyson G.W."/>
            <person name="Hugenholtz P."/>
        </authorList>
    </citation>
    <scope>NUCLEOTIDE SEQUENCE [LARGE SCALE GENOMIC DNA]</scope>
</reference>
<dbReference type="PROSITE" id="PS00211">
    <property type="entry name" value="ABC_TRANSPORTER_1"/>
    <property type="match status" value="1"/>
</dbReference>
<dbReference type="InterPro" id="IPR015855">
    <property type="entry name" value="ABC_transpr_MalK-like"/>
</dbReference>
<dbReference type="NCBIfam" id="NF008653">
    <property type="entry name" value="PRK11650.1"/>
    <property type="match status" value="1"/>
</dbReference>
<keyword evidence="1" id="KW-0813">Transport</keyword>
<dbReference type="FunFam" id="3.40.50.300:FF:000042">
    <property type="entry name" value="Maltose/maltodextrin ABC transporter, ATP-binding protein"/>
    <property type="match status" value="1"/>
</dbReference>
<evidence type="ECO:0000259" key="4">
    <source>
        <dbReference type="PROSITE" id="PS50893"/>
    </source>
</evidence>
<dbReference type="Proteomes" id="UP000030700">
    <property type="component" value="Unassembled WGS sequence"/>
</dbReference>
<dbReference type="SMART" id="SM00382">
    <property type="entry name" value="AAA"/>
    <property type="match status" value="1"/>
</dbReference>
<dbReference type="CDD" id="cd03301">
    <property type="entry name" value="ABC_MalK_N"/>
    <property type="match status" value="1"/>
</dbReference>
<dbReference type="GO" id="GO:0016887">
    <property type="term" value="F:ATP hydrolysis activity"/>
    <property type="evidence" value="ECO:0007669"/>
    <property type="project" value="InterPro"/>
</dbReference>
<dbReference type="PANTHER" id="PTHR43875">
    <property type="entry name" value="MALTODEXTRIN IMPORT ATP-BINDING PROTEIN MSMX"/>
    <property type="match status" value="1"/>
</dbReference>
<dbReference type="Pfam" id="PF17912">
    <property type="entry name" value="OB_MalK"/>
    <property type="match status" value="1"/>
</dbReference>
<dbReference type="GO" id="GO:0140359">
    <property type="term" value="F:ABC-type transporter activity"/>
    <property type="evidence" value="ECO:0007669"/>
    <property type="project" value="InterPro"/>
</dbReference>
<dbReference type="Gene3D" id="2.40.50.140">
    <property type="entry name" value="Nucleic acid-binding proteins"/>
    <property type="match status" value="1"/>
</dbReference>
<dbReference type="InterPro" id="IPR008995">
    <property type="entry name" value="Mo/tungstate-bd_C_term_dom"/>
</dbReference>
<dbReference type="InterPro" id="IPR017871">
    <property type="entry name" value="ABC_transporter-like_CS"/>
</dbReference>
<dbReference type="Pfam" id="PF00005">
    <property type="entry name" value="ABC_tran"/>
    <property type="match status" value="1"/>
</dbReference>
<gene>
    <name evidence="5" type="ORF">U14_05770</name>
</gene>
<evidence type="ECO:0000313" key="6">
    <source>
        <dbReference type="Proteomes" id="UP000030700"/>
    </source>
</evidence>
<dbReference type="InterPro" id="IPR040582">
    <property type="entry name" value="OB_MalK-like"/>
</dbReference>
<feature type="domain" description="ABC transporter" evidence="4">
    <location>
        <begin position="4"/>
        <end position="235"/>
    </location>
</feature>
<organism evidence="5">
    <name type="scientific">Candidatus Moduliflexus flocculans</name>
    <dbReference type="NCBI Taxonomy" id="1499966"/>
    <lineage>
        <taxon>Bacteria</taxon>
        <taxon>Candidatus Moduliflexota</taxon>
        <taxon>Candidatus Moduliflexia</taxon>
        <taxon>Candidatus Moduliflexales</taxon>
        <taxon>Candidatus Moduliflexaceae</taxon>
    </lineage>
</organism>
<dbReference type="Gene3D" id="2.40.50.100">
    <property type="match status" value="1"/>
</dbReference>
<keyword evidence="2" id="KW-0547">Nucleotide-binding</keyword>
<dbReference type="GO" id="GO:0005524">
    <property type="term" value="F:ATP binding"/>
    <property type="evidence" value="ECO:0007669"/>
    <property type="project" value="UniProtKB-KW"/>
</dbReference>
<dbReference type="HOGENOM" id="CLU_000604_1_1_0"/>
<keyword evidence="6" id="KW-1185">Reference proteome</keyword>
<sequence>MADVVLKNIYKEYEEGVPVVQEFNLEIKDKEFIVFLGPSGCGKTTTLKMIAGLEDISRGEIYIDGKQVNNMPPKDRDIAMVFQSYALYPHLNVFENMAFSLRARKYPEVEIKTRVENAANLLKINDFLKRLPKHLSGGQRQRVALGRAIVRKPKVFLMDEPLSNLDAKLRVHMRFELNKIHQQLEATTIYVTHDQIEALTLGDRLVLMKDGVIQQIGDPRTMYNRPANLFVAGFIGSPAMNFLTGILEAKDGALWLDMGTFQFKLPPRPEKLDAYIDQNVIVGFRPEDILDKQRAAFATETNVVKAQIDVIEPIGSEELLYVSTGNQTFVAKIPELAVGFTEKRSLVEKEIELAFNMEKVHLFDPKTEQALLNP</sequence>
<dbReference type="InterPro" id="IPR047641">
    <property type="entry name" value="ABC_transpr_MalK/UgpC-like"/>
</dbReference>
<dbReference type="EMBL" id="DF820461">
    <property type="protein sequence ID" value="GAK54484.1"/>
    <property type="molecule type" value="Genomic_DNA"/>
</dbReference>
<dbReference type="InterPro" id="IPR027417">
    <property type="entry name" value="P-loop_NTPase"/>
</dbReference>
<dbReference type="SUPFAM" id="SSF52540">
    <property type="entry name" value="P-loop containing nucleoside triphosphate hydrolases"/>
    <property type="match status" value="1"/>
</dbReference>
<accession>A0A081BSV3</accession>
<dbReference type="InterPro" id="IPR003439">
    <property type="entry name" value="ABC_transporter-like_ATP-bd"/>
</dbReference>
<proteinExistence type="predicted"/>
<dbReference type="PANTHER" id="PTHR43875:SF1">
    <property type="entry name" value="OSMOPROTECTIVE COMPOUNDS UPTAKE ATP-BINDING PROTEIN GGTA"/>
    <property type="match status" value="1"/>
</dbReference>
<evidence type="ECO:0000256" key="2">
    <source>
        <dbReference type="ARBA" id="ARBA00022741"/>
    </source>
</evidence>
<dbReference type="STRING" id="1499966.U14_05770"/>
<dbReference type="InterPro" id="IPR003593">
    <property type="entry name" value="AAA+_ATPase"/>
</dbReference>
<dbReference type="GO" id="GO:0055052">
    <property type="term" value="C:ATP-binding cassette (ABC) transporter complex, substrate-binding subunit-containing"/>
    <property type="evidence" value="ECO:0007669"/>
    <property type="project" value="TreeGrafter"/>
</dbReference>
<dbReference type="AlphaFoldDB" id="A0A081BSV3"/>
<dbReference type="GO" id="GO:0008643">
    <property type="term" value="P:carbohydrate transport"/>
    <property type="evidence" value="ECO:0007669"/>
    <property type="project" value="InterPro"/>
</dbReference>
<name>A0A081BSV3_9BACT</name>
<dbReference type="PROSITE" id="PS50893">
    <property type="entry name" value="ABC_TRANSPORTER_2"/>
    <property type="match status" value="1"/>
</dbReference>
<protein>
    <submittedName>
        <fullName evidence="5">Sugar ABC transporter, ATP-binding protein</fullName>
    </submittedName>
</protein>
<dbReference type="InterPro" id="IPR012340">
    <property type="entry name" value="NA-bd_OB-fold"/>
</dbReference>
<evidence type="ECO:0000313" key="5">
    <source>
        <dbReference type="EMBL" id="GAK54484.1"/>
    </source>
</evidence>
<keyword evidence="3 5" id="KW-0067">ATP-binding</keyword>
<evidence type="ECO:0000256" key="3">
    <source>
        <dbReference type="ARBA" id="ARBA00022840"/>
    </source>
</evidence>
<evidence type="ECO:0000256" key="1">
    <source>
        <dbReference type="ARBA" id="ARBA00022448"/>
    </source>
</evidence>
<dbReference type="Gene3D" id="3.40.50.300">
    <property type="entry name" value="P-loop containing nucleotide triphosphate hydrolases"/>
    <property type="match status" value="1"/>
</dbReference>